<keyword evidence="3 5" id="KW-1133">Transmembrane helix</keyword>
<dbReference type="GO" id="GO:0022857">
    <property type="term" value="F:transmembrane transporter activity"/>
    <property type="evidence" value="ECO:0007669"/>
    <property type="project" value="InterPro"/>
</dbReference>
<feature type="transmembrane region" description="Helical" evidence="5">
    <location>
        <begin position="330"/>
        <end position="352"/>
    </location>
</feature>
<feature type="transmembrane region" description="Helical" evidence="5">
    <location>
        <begin position="92"/>
        <end position="110"/>
    </location>
</feature>
<evidence type="ECO:0000259" key="6">
    <source>
        <dbReference type="PROSITE" id="PS50850"/>
    </source>
</evidence>
<feature type="transmembrane region" description="Helical" evidence="5">
    <location>
        <begin position="177"/>
        <end position="197"/>
    </location>
</feature>
<feature type="transmembrane region" description="Helical" evidence="5">
    <location>
        <begin position="392"/>
        <end position="415"/>
    </location>
</feature>
<dbReference type="InterPro" id="IPR005829">
    <property type="entry name" value="Sugar_transporter_CS"/>
</dbReference>
<dbReference type="GO" id="GO:0016020">
    <property type="term" value="C:membrane"/>
    <property type="evidence" value="ECO:0007669"/>
    <property type="project" value="UniProtKB-SubCell"/>
</dbReference>
<feature type="transmembrane region" description="Helical" evidence="5">
    <location>
        <begin position="20"/>
        <end position="48"/>
    </location>
</feature>
<evidence type="ECO:0000256" key="4">
    <source>
        <dbReference type="ARBA" id="ARBA00023136"/>
    </source>
</evidence>
<feature type="transmembrane region" description="Helical" evidence="5">
    <location>
        <begin position="60"/>
        <end position="80"/>
    </location>
</feature>
<name>A0A023F846_TRIIF</name>
<dbReference type="FunFam" id="1.20.1250.20:FF:000249">
    <property type="entry name" value="facilitated trehalose transporter Tret1"/>
    <property type="match status" value="1"/>
</dbReference>
<dbReference type="InterPro" id="IPR036259">
    <property type="entry name" value="MFS_trans_sf"/>
</dbReference>
<protein>
    <submittedName>
        <fullName evidence="7">Putative transporter major facilitator superfamily</fullName>
    </submittedName>
</protein>
<evidence type="ECO:0000256" key="5">
    <source>
        <dbReference type="SAM" id="Phobius"/>
    </source>
</evidence>
<dbReference type="EMBL" id="GBBI01001303">
    <property type="protein sequence ID" value="JAC17409.1"/>
    <property type="molecule type" value="mRNA"/>
</dbReference>
<feature type="transmembrane region" description="Helical" evidence="5">
    <location>
        <begin position="301"/>
        <end position="323"/>
    </location>
</feature>
<dbReference type="PANTHER" id="PTHR48021">
    <property type="match status" value="1"/>
</dbReference>
<keyword evidence="4 5" id="KW-0472">Membrane</keyword>
<proteinExistence type="evidence at transcript level"/>
<dbReference type="InterPro" id="IPR020846">
    <property type="entry name" value="MFS_dom"/>
</dbReference>
<feature type="transmembrane region" description="Helical" evidence="5">
    <location>
        <begin position="427"/>
        <end position="448"/>
    </location>
</feature>
<dbReference type="Pfam" id="PF00083">
    <property type="entry name" value="Sugar_tr"/>
    <property type="match status" value="1"/>
</dbReference>
<dbReference type="Gene3D" id="1.20.1250.20">
    <property type="entry name" value="MFS general substrate transporter like domains"/>
    <property type="match status" value="1"/>
</dbReference>
<dbReference type="InterPro" id="IPR003663">
    <property type="entry name" value="Sugar/inositol_transpt"/>
</dbReference>
<dbReference type="PRINTS" id="PR00171">
    <property type="entry name" value="SUGRTRNSPORT"/>
</dbReference>
<dbReference type="PANTHER" id="PTHR48021:SF1">
    <property type="entry name" value="GH07001P-RELATED"/>
    <property type="match status" value="1"/>
</dbReference>
<dbReference type="AlphaFoldDB" id="A0A023F846"/>
<feature type="transmembrane region" description="Helical" evidence="5">
    <location>
        <begin position="116"/>
        <end position="137"/>
    </location>
</feature>
<organism evidence="7">
    <name type="scientific">Triatoma infestans</name>
    <name type="common">Assassin bug</name>
    <dbReference type="NCBI Taxonomy" id="30076"/>
    <lineage>
        <taxon>Eukaryota</taxon>
        <taxon>Metazoa</taxon>
        <taxon>Ecdysozoa</taxon>
        <taxon>Arthropoda</taxon>
        <taxon>Hexapoda</taxon>
        <taxon>Insecta</taxon>
        <taxon>Pterygota</taxon>
        <taxon>Neoptera</taxon>
        <taxon>Paraneoptera</taxon>
        <taxon>Hemiptera</taxon>
        <taxon>Heteroptera</taxon>
        <taxon>Panheteroptera</taxon>
        <taxon>Cimicomorpha</taxon>
        <taxon>Reduviidae</taxon>
        <taxon>Triatominae</taxon>
        <taxon>Triatoma</taxon>
    </lineage>
</organism>
<accession>A0A023F846</accession>
<dbReference type="InterPro" id="IPR050549">
    <property type="entry name" value="MFS_Trehalose_Transporter"/>
</dbReference>
<feature type="transmembrane region" description="Helical" evidence="5">
    <location>
        <begin position="460"/>
        <end position="479"/>
    </location>
</feature>
<keyword evidence="2 5" id="KW-0812">Transmembrane</keyword>
<dbReference type="InterPro" id="IPR005828">
    <property type="entry name" value="MFS_sugar_transport-like"/>
</dbReference>
<dbReference type="PROSITE" id="PS00217">
    <property type="entry name" value="SUGAR_TRANSPORT_2"/>
    <property type="match status" value="1"/>
</dbReference>
<evidence type="ECO:0000256" key="2">
    <source>
        <dbReference type="ARBA" id="ARBA00022692"/>
    </source>
</evidence>
<feature type="transmembrane region" description="Helical" evidence="5">
    <location>
        <begin position="267"/>
        <end position="289"/>
    </location>
</feature>
<feature type="transmembrane region" description="Helical" evidence="5">
    <location>
        <begin position="149"/>
        <end position="171"/>
    </location>
</feature>
<evidence type="ECO:0000256" key="1">
    <source>
        <dbReference type="ARBA" id="ARBA00004141"/>
    </source>
</evidence>
<reference evidence="7" key="1">
    <citation type="journal article" date="2014" name="PLoS Negl. Trop. Dis.">
        <title>An updated insight into the Sialotranscriptome of Triatoma infestans: developmental stage and geographic variations.</title>
        <authorList>
            <person name="Schwarz A."/>
            <person name="Medrano-Mercado N."/>
            <person name="Schaub G.A."/>
            <person name="Struchiner C.J."/>
            <person name="Bargues M.D."/>
            <person name="Levy M.Z."/>
            <person name="Ribeiro J.M."/>
        </authorList>
    </citation>
    <scope>NUCLEOTIDE SEQUENCE</scope>
    <source>
        <strain evidence="7">Chile</strain>
        <tissue evidence="7">Salivary glands</tissue>
    </source>
</reference>
<dbReference type="SUPFAM" id="SSF103473">
    <property type="entry name" value="MFS general substrate transporter"/>
    <property type="match status" value="1"/>
</dbReference>
<sequence>MEKTLRIEVDYGYKSALIQVAMCIVCNTALLPSGMTLGFTAVALPYMLKPNDWFHINSDQASWIASIAAIITPLGCLTSGPIIDRFGRRTGLLILNLPAFIGWICIAIKPSLTLIYIGRLLTGFACGISSTPATVFVAESSTPSLRGYLVTGTSIAISLGVAIVYIMGLFLRENWQLVAGLCSVFPIISMLSIISFMPESPAWLIRRGKYKKACESLQFLRGRVAAETVQKEMDELIEKLKSSSNKASSFTSAIKAFSRPESYKPFILMNIFFLFQQLTGVFVVIFYAVDVVQEAGVKSDPFVIAVLIGLTRLIFTISAAWMSKRLGRRITAIVSGVGMTISLLVLSTHLFMEHTAVYDNTFEHPLENLNSTNTNLTNTATIVNEDAESPSLIPIITILIYILASTVGFLTLPWAMIGEVYPAQVRGIASGATTCITYIVSFIVVKLYPKMLKTLNKHGVFYFYGAMALLGTIFVFFFLPETQGKTLAEIEQQFAKRKKRRMNTEEEENLHNSTKMVVIKNFSNNREPSNKNEA</sequence>
<evidence type="ECO:0000313" key="7">
    <source>
        <dbReference type="EMBL" id="JAC17409.1"/>
    </source>
</evidence>
<evidence type="ECO:0000256" key="3">
    <source>
        <dbReference type="ARBA" id="ARBA00022989"/>
    </source>
</evidence>
<comment type="subcellular location">
    <subcellularLocation>
        <location evidence="1">Membrane</location>
        <topology evidence="1">Multi-pass membrane protein</topology>
    </subcellularLocation>
</comment>
<dbReference type="PROSITE" id="PS50850">
    <property type="entry name" value="MFS"/>
    <property type="match status" value="1"/>
</dbReference>
<feature type="domain" description="Major facilitator superfamily (MFS) profile" evidence="6">
    <location>
        <begin position="22"/>
        <end position="483"/>
    </location>
</feature>